<feature type="domain" description="AB hydrolase-1" evidence="3">
    <location>
        <begin position="27"/>
        <end position="131"/>
    </location>
</feature>
<dbReference type="Pfam" id="PF00561">
    <property type="entry name" value="Abhydrolase_1"/>
    <property type="match status" value="1"/>
</dbReference>
<name>A0A131X708_9ACAR</name>
<reference evidence="4" key="1">
    <citation type="journal article" date="2017" name="Ticks Tick Borne Dis.">
        <title>An insight into the sialome of Hyalomma excavatum.</title>
        <authorList>
            <person name="Ribeiro J.M."/>
            <person name="Slovak M."/>
            <person name="Francischetti I.M."/>
        </authorList>
    </citation>
    <scope>NUCLEOTIDE SEQUENCE</scope>
    <source>
        <strain evidence="4">Samish</strain>
        <tissue evidence="4">Salivary glands</tissue>
    </source>
</reference>
<dbReference type="EMBL" id="GEFH01005107">
    <property type="protein sequence ID" value="JAP63474.1"/>
    <property type="molecule type" value="mRNA"/>
</dbReference>
<dbReference type="ESTHER" id="9acar-a0a131x708">
    <property type="family name" value="SERHL"/>
</dbReference>
<dbReference type="AlphaFoldDB" id="A0A131X708"/>
<keyword evidence="2 4" id="KW-0378">Hydrolase</keyword>
<dbReference type="GO" id="GO:0016787">
    <property type="term" value="F:hydrolase activity"/>
    <property type="evidence" value="ECO:0007669"/>
    <property type="project" value="UniProtKB-KW"/>
</dbReference>
<dbReference type="PRINTS" id="PR00111">
    <property type="entry name" value="ABHYDROLASE"/>
</dbReference>
<evidence type="ECO:0000259" key="3">
    <source>
        <dbReference type="Pfam" id="PF00561"/>
    </source>
</evidence>
<dbReference type="GO" id="GO:0016020">
    <property type="term" value="C:membrane"/>
    <property type="evidence" value="ECO:0007669"/>
    <property type="project" value="TreeGrafter"/>
</dbReference>
<evidence type="ECO:0000256" key="2">
    <source>
        <dbReference type="ARBA" id="ARBA00022801"/>
    </source>
</evidence>
<dbReference type="InterPro" id="IPR000073">
    <property type="entry name" value="AB_hydrolase_1"/>
</dbReference>
<evidence type="ECO:0000256" key="1">
    <source>
        <dbReference type="ARBA" id="ARBA00008645"/>
    </source>
</evidence>
<dbReference type="PANTHER" id="PTHR43798:SF14">
    <property type="entry name" value="SERINE HYDROLASE-LIKE PROTEIN DDB_G0286239"/>
    <property type="match status" value="1"/>
</dbReference>
<dbReference type="InterPro" id="IPR029058">
    <property type="entry name" value="AB_hydrolase_fold"/>
</dbReference>
<accession>A0A131X708</accession>
<dbReference type="SUPFAM" id="SSF53474">
    <property type="entry name" value="alpha/beta-Hydrolases"/>
    <property type="match status" value="1"/>
</dbReference>
<organism evidence="4">
    <name type="scientific">Hyalomma excavatum</name>
    <dbReference type="NCBI Taxonomy" id="257692"/>
    <lineage>
        <taxon>Eukaryota</taxon>
        <taxon>Metazoa</taxon>
        <taxon>Ecdysozoa</taxon>
        <taxon>Arthropoda</taxon>
        <taxon>Chelicerata</taxon>
        <taxon>Arachnida</taxon>
        <taxon>Acari</taxon>
        <taxon>Parasitiformes</taxon>
        <taxon>Ixodida</taxon>
        <taxon>Ixodoidea</taxon>
        <taxon>Ixodidae</taxon>
        <taxon>Hyalomminae</taxon>
        <taxon>Hyalomma</taxon>
    </lineage>
</organism>
<dbReference type="PANTHER" id="PTHR43798">
    <property type="entry name" value="MONOACYLGLYCEROL LIPASE"/>
    <property type="match status" value="1"/>
</dbReference>
<sequence>MDPVELRIEVPFGSLAAKAWGPADGKRILALHGWLDSAATFDTLCPLLDSSLRVVALDFAGHGDSSHKAPGCHYNVLEYVIDVRRAVDYLRWDRFSIVGHSMGGTVALMFAGLFPDRVLSVVTLDVVVPTVVVDSYLPSVLGHGIVKFLKLEQLTKNPSPVYSMDDLLERLESASPGQLTDKSKKILLSRATRPVECGFVLKRDIRAKTSRTFVLPLETQKAIVSRYKGDMLIFRATDSALVKQLKDLEADFMKSYEKHCKRLEYIELQGGHYVHLNRPELLAPAINRFLCHSAVGKARL</sequence>
<dbReference type="InterPro" id="IPR050266">
    <property type="entry name" value="AB_hydrolase_sf"/>
</dbReference>
<proteinExistence type="evidence at transcript level"/>
<evidence type="ECO:0000313" key="4">
    <source>
        <dbReference type="EMBL" id="JAP63474.1"/>
    </source>
</evidence>
<dbReference type="Gene3D" id="3.40.50.1820">
    <property type="entry name" value="alpha/beta hydrolase"/>
    <property type="match status" value="1"/>
</dbReference>
<comment type="similarity">
    <text evidence="1">Belongs to the AB hydrolase superfamily.</text>
</comment>
<protein>
    <submittedName>
        <fullName evidence="4">Putative valacyclovir hydrolase</fullName>
    </submittedName>
</protein>